<evidence type="ECO:0000256" key="5">
    <source>
        <dbReference type="ARBA" id="ARBA00023136"/>
    </source>
</evidence>
<evidence type="ECO:0000256" key="6">
    <source>
        <dbReference type="SAM" id="Phobius"/>
    </source>
</evidence>
<evidence type="ECO:0000313" key="8">
    <source>
        <dbReference type="Proteomes" id="UP001152803"/>
    </source>
</evidence>
<feature type="non-terminal residue" evidence="7">
    <location>
        <position position="1"/>
    </location>
</feature>
<evidence type="ECO:0000256" key="3">
    <source>
        <dbReference type="ARBA" id="ARBA00022692"/>
    </source>
</evidence>
<keyword evidence="5 6" id="KW-0472">Membrane</keyword>
<protein>
    <recommendedName>
        <fullName evidence="9">Interferon-induced transmembrane protein</fullName>
    </recommendedName>
</protein>
<comment type="similarity">
    <text evidence="2">Belongs to the CD225/Dispanin family.</text>
</comment>
<reference evidence="7" key="1">
    <citation type="journal article" date="2023" name="Science">
        <title>Genome structures resolve the early diversification of teleost fishes.</title>
        <authorList>
            <person name="Parey E."/>
            <person name="Louis A."/>
            <person name="Montfort J."/>
            <person name="Bouchez O."/>
            <person name="Roques C."/>
            <person name="Iampietro C."/>
            <person name="Lluch J."/>
            <person name="Castinel A."/>
            <person name="Donnadieu C."/>
            <person name="Desvignes T."/>
            <person name="Floi Bucao C."/>
            <person name="Jouanno E."/>
            <person name="Wen M."/>
            <person name="Mejri S."/>
            <person name="Dirks R."/>
            <person name="Jansen H."/>
            <person name="Henkel C."/>
            <person name="Chen W.J."/>
            <person name="Zahm M."/>
            <person name="Cabau C."/>
            <person name="Klopp C."/>
            <person name="Thompson A.W."/>
            <person name="Robinson-Rechavi M."/>
            <person name="Braasch I."/>
            <person name="Lecointre G."/>
            <person name="Bobe J."/>
            <person name="Postlethwait J.H."/>
            <person name="Berthelot C."/>
            <person name="Roest Crollius H."/>
            <person name="Guiguen Y."/>
        </authorList>
    </citation>
    <scope>NUCLEOTIDE SEQUENCE</scope>
    <source>
        <strain evidence="7">Concon-B</strain>
    </source>
</reference>
<dbReference type="AlphaFoldDB" id="A0A9Q1CYN9"/>
<evidence type="ECO:0000256" key="4">
    <source>
        <dbReference type="ARBA" id="ARBA00022989"/>
    </source>
</evidence>
<dbReference type="Pfam" id="PF04505">
    <property type="entry name" value="CD225"/>
    <property type="match status" value="1"/>
</dbReference>
<dbReference type="InterPro" id="IPR051517">
    <property type="entry name" value="IFITM_antiviral_protein"/>
</dbReference>
<dbReference type="PANTHER" id="PTHR13999:SF31">
    <property type="entry name" value="IFITM1-RELATED"/>
    <property type="match status" value="1"/>
</dbReference>
<accession>A0A9Q1CYN9</accession>
<gene>
    <name evidence="7" type="ORF">COCON_G00219370</name>
</gene>
<keyword evidence="8" id="KW-1185">Reference proteome</keyword>
<dbReference type="Proteomes" id="UP001152803">
    <property type="component" value="Unassembled WGS sequence"/>
</dbReference>
<comment type="subcellular location">
    <subcellularLocation>
        <location evidence="1">Membrane</location>
    </subcellularLocation>
</comment>
<sequence>PACSTTFTFGESKDAIRDNLQPVQQDHVGKENMQNPPEAVPINSYGYEPPKTNNGARFSSNPPPRDYVLWSLFNLFYMNACCLGFGALYFSIQARDRKVVGDVEGARGYGLKARRLNIAALCLSLLAFLIIIIILASSAHVSKEAFANLMQDGD</sequence>
<evidence type="ECO:0000256" key="1">
    <source>
        <dbReference type="ARBA" id="ARBA00004370"/>
    </source>
</evidence>
<dbReference type="EMBL" id="JAFJMO010000017">
    <property type="protein sequence ID" value="KAJ8252625.1"/>
    <property type="molecule type" value="Genomic_DNA"/>
</dbReference>
<name>A0A9Q1CYN9_CONCO</name>
<dbReference type="PANTHER" id="PTHR13999">
    <property type="entry name" value="INTERFERON INDUCIBLE TRANSMEMBRANE PROTEIN"/>
    <property type="match status" value="1"/>
</dbReference>
<feature type="transmembrane region" description="Helical" evidence="6">
    <location>
        <begin position="67"/>
        <end position="90"/>
    </location>
</feature>
<organism evidence="7 8">
    <name type="scientific">Conger conger</name>
    <name type="common">Conger eel</name>
    <name type="synonym">Muraena conger</name>
    <dbReference type="NCBI Taxonomy" id="82655"/>
    <lineage>
        <taxon>Eukaryota</taxon>
        <taxon>Metazoa</taxon>
        <taxon>Chordata</taxon>
        <taxon>Craniata</taxon>
        <taxon>Vertebrata</taxon>
        <taxon>Euteleostomi</taxon>
        <taxon>Actinopterygii</taxon>
        <taxon>Neopterygii</taxon>
        <taxon>Teleostei</taxon>
        <taxon>Anguilliformes</taxon>
        <taxon>Congridae</taxon>
        <taxon>Conger</taxon>
    </lineage>
</organism>
<evidence type="ECO:0008006" key="9">
    <source>
        <dbReference type="Google" id="ProtNLM"/>
    </source>
</evidence>
<proteinExistence type="inferred from homology"/>
<keyword evidence="4 6" id="KW-1133">Transmembrane helix</keyword>
<keyword evidence="3 6" id="KW-0812">Transmembrane</keyword>
<dbReference type="InterPro" id="IPR007593">
    <property type="entry name" value="CD225/Dispanin_fam"/>
</dbReference>
<evidence type="ECO:0000313" key="7">
    <source>
        <dbReference type="EMBL" id="KAJ8252625.1"/>
    </source>
</evidence>
<comment type="caution">
    <text evidence="7">The sequence shown here is derived from an EMBL/GenBank/DDBJ whole genome shotgun (WGS) entry which is preliminary data.</text>
</comment>
<dbReference type="GO" id="GO:0005886">
    <property type="term" value="C:plasma membrane"/>
    <property type="evidence" value="ECO:0007669"/>
    <property type="project" value="TreeGrafter"/>
</dbReference>
<dbReference type="OrthoDB" id="9906841at2759"/>
<evidence type="ECO:0000256" key="2">
    <source>
        <dbReference type="ARBA" id="ARBA00006843"/>
    </source>
</evidence>
<feature type="transmembrane region" description="Helical" evidence="6">
    <location>
        <begin position="116"/>
        <end position="136"/>
    </location>
</feature>